<dbReference type="InterPro" id="IPR018849">
    <property type="entry name" value="Urb2/Npa2_C"/>
</dbReference>
<organism evidence="3 4">
    <name type="scientific">Aedes aegypti</name>
    <name type="common">Yellowfever mosquito</name>
    <name type="synonym">Culex aegypti</name>
    <dbReference type="NCBI Taxonomy" id="7159"/>
    <lineage>
        <taxon>Eukaryota</taxon>
        <taxon>Metazoa</taxon>
        <taxon>Ecdysozoa</taxon>
        <taxon>Arthropoda</taxon>
        <taxon>Hexapoda</taxon>
        <taxon>Insecta</taxon>
        <taxon>Pterygota</taxon>
        <taxon>Neoptera</taxon>
        <taxon>Endopterygota</taxon>
        <taxon>Diptera</taxon>
        <taxon>Nematocera</taxon>
        <taxon>Culicoidea</taxon>
        <taxon>Culicidae</taxon>
        <taxon>Culicinae</taxon>
        <taxon>Aedini</taxon>
        <taxon>Aedes</taxon>
        <taxon>Stegomyia</taxon>
    </lineage>
</organism>
<evidence type="ECO:0000256" key="1">
    <source>
        <dbReference type="SAM" id="MobiDB-lite"/>
    </source>
</evidence>
<reference evidence="3" key="2">
    <citation type="journal article" date="2007" name="Science">
        <title>Genome sequence of Aedes aegypti, a major arbovirus vector.</title>
        <authorList>
            <person name="Nene V."/>
            <person name="Wortman J.R."/>
            <person name="Lawson D."/>
            <person name="Haas B."/>
            <person name="Kodira C."/>
            <person name="Tu Z.J."/>
            <person name="Loftus B."/>
            <person name="Xi Z."/>
            <person name="Megy K."/>
            <person name="Grabherr M."/>
            <person name="Ren Q."/>
            <person name="Zdobnov E.M."/>
            <person name="Lobo N.F."/>
            <person name="Campbell K.S."/>
            <person name="Brown S.E."/>
            <person name="Bonaldo M.F."/>
            <person name="Zhu J."/>
            <person name="Sinkins S.P."/>
            <person name="Hogenkamp D.G."/>
            <person name="Amedeo P."/>
            <person name="Arensburger P."/>
            <person name="Atkinson P.W."/>
            <person name="Bidwell S."/>
            <person name="Biedler J."/>
            <person name="Birney E."/>
            <person name="Bruggner R.V."/>
            <person name="Costas J."/>
            <person name="Coy M.R."/>
            <person name="Crabtree J."/>
            <person name="Crawford M."/>
            <person name="Debruyn B."/>
            <person name="Decaprio D."/>
            <person name="Eiglmeier K."/>
            <person name="Eisenstadt E."/>
            <person name="El-Dorry H."/>
            <person name="Gelbart W.M."/>
            <person name="Gomes S.L."/>
            <person name="Hammond M."/>
            <person name="Hannick L.I."/>
            <person name="Hogan J.R."/>
            <person name="Holmes M.H."/>
            <person name="Jaffe D."/>
            <person name="Johnston J.S."/>
            <person name="Kennedy R.C."/>
            <person name="Koo H."/>
            <person name="Kravitz S."/>
            <person name="Kriventseva E.V."/>
            <person name="Kulp D."/>
            <person name="Labutti K."/>
            <person name="Lee E."/>
            <person name="Li S."/>
            <person name="Lovin D.D."/>
            <person name="Mao C."/>
            <person name="Mauceli E."/>
            <person name="Menck C.F."/>
            <person name="Miller J.R."/>
            <person name="Montgomery P."/>
            <person name="Mori A."/>
            <person name="Nascimento A.L."/>
            <person name="Naveira H.F."/>
            <person name="Nusbaum C."/>
            <person name="O'leary S."/>
            <person name="Orvis J."/>
            <person name="Pertea M."/>
            <person name="Quesneville H."/>
            <person name="Reidenbach K.R."/>
            <person name="Rogers Y.H."/>
            <person name="Roth C.W."/>
            <person name="Schneider J.R."/>
            <person name="Schatz M."/>
            <person name="Shumway M."/>
            <person name="Stanke M."/>
            <person name="Stinson E.O."/>
            <person name="Tubio J.M."/>
            <person name="Vanzee J.P."/>
            <person name="Verjovski-Almeida S."/>
            <person name="Werner D."/>
            <person name="White O."/>
            <person name="Wyder S."/>
            <person name="Zeng Q."/>
            <person name="Zhao Q."/>
            <person name="Zhao Y."/>
            <person name="Hill C.A."/>
            <person name="Raikhel A.S."/>
            <person name="Soares M.B."/>
            <person name="Knudson D.L."/>
            <person name="Lee N.H."/>
            <person name="Galagan J."/>
            <person name="Salzberg S.L."/>
            <person name="Paulsen I.T."/>
            <person name="Dimopoulos G."/>
            <person name="Collins F.H."/>
            <person name="Birren B."/>
            <person name="Fraser-Liggett C.M."/>
            <person name="Severson D.W."/>
        </authorList>
    </citation>
    <scope>NUCLEOTIDE SEQUENCE [LARGE SCALE GENOMIC DNA]</scope>
    <source>
        <strain evidence="3">Liverpool</strain>
    </source>
</reference>
<dbReference type="EMBL" id="CH477430">
    <property type="protein sequence ID" value="EAT41068.1"/>
    <property type="molecule type" value="Genomic_DNA"/>
</dbReference>
<dbReference type="OMA" id="HNRRTMN"/>
<dbReference type="STRING" id="7159.Q172W1"/>
<dbReference type="Proteomes" id="UP000682892">
    <property type="component" value="Chromosome 1"/>
</dbReference>
<sequence>MEMKEEILKRLDNSEQSFETNLAYGIKLWKSNSFYYMSKYEVIFEFFVDRVAEYRKKLSGVPVDEFDAKWQIVNEFLTLPCPSNALPPRLIPKLREAFGDVEDRSDSRMLLESYLIVTFDVKYKHFYKFDYMAYGETLLLTLAYYEKFLNGSFAMEQEEVTIKRIMDDIRIYVKSAGGDENWQNAFTLALTNVCNVILTLKAHGLDRQEDLLNLLKEVYFLEGQSGKYNRVLDQSKKHLLMGYFDPKQLPIHVVALLIEGYLKAYRDIKLDVLLFLKYILLHIFVDPEKSVLSDMHQVFQLIKYVFHLLKKYFIKIDQKLVQDFDFNGIFTIKLKEFLEKYDSSEEHLRDIFSLICTINDYNPLILETSIIDIILRTMFIKKGPETLEKFQAMLVSTIGLYVRLNRSENFLSELFMKLGDYLDDHDLGDRLKELRKGSRKRKSMASVNESPAKQRKTENGQEDSLADRSNDEFYLKLLYPTDTNIATQKVFRLQLQDQWKSIAFAWPDHNGRLNQAMMDYVKGLLTKRSFNYWYKMRSYIQDILETLSEEQHSETELFKLEFATCWMCYFFAGNTLVEQTNLFWEKLGKFCGAFDDLLGKFGRMLLDETVTDGRMFDSFLKLVYFYGNYRLVVHYYRPDSIDESNHDQIHQFLSDEEWKTLEDRLPSSALTLMNRIHLQKIRVLQLDDGSPQEFEGQSDLVQKILAPESFDQLRWVLLDRSTNCWFIQLLSLDQKIAVVDRLLENRCYAEIEFLVEQLSDNHNLMEVVLLSCYKRIVETVFAECKSSVSRKLSFEGIYEFDEETAMKKIRKLLDKKADKKGEPIALGGSSELKDLLHILNSIRIDELAETQKTIIVAVGILVFTDVMDCDDSDVVTLHGNIINKQLTFGMVPNLLKFLNIDTLIRIFGQSSPVMVAFIRQTVTYLTSEAFDSLRTTLAQFLEQSDERVELVLTIFFYLQKSNANRLKLIPAEQVSDLLAEYVDAIESFIGGKSAKKVRKSDVALFNHLLKGCSLIIHYKAANKKELTEELREVFLQFVDQALKVDSLSSSTLLTNALQHKNFLKLDPERIELVVENRWASFLSQLRAEYAPDFNSTDDPDVDAAHMQSKNVKVFASFLTHHQTYEKLATRFEQLKKEATADRSYRTKQFVLRVYSIFAKNAFASGVNQDVEKVFVRSFGKVVAEEVVPLCVLKKFFDDRSCLEEILSCFAAVVSNPKLTLVPSIMDHMLEFLSSINIKKYAVKDGEEKAFYQLHRLISDVLYLMMIIRPNYVAHRLPQYFYVFNGLIASVISYKEDRPMDKPLNSFEILTLSDLLLPLEKIMSHAAKKVAKDLRIMAPYVLAQIINFIIQSKRPTTLHEKIAQTVYNVCYGLIEMYDKHSASYLLRTCDEASKNVYTEIVKVFRKYRSFKGKI</sequence>
<dbReference type="Pfam" id="PF10441">
    <property type="entry name" value="Urb2"/>
    <property type="match status" value="1"/>
</dbReference>
<evidence type="ECO:0000259" key="2">
    <source>
        <dbReference type="Pfam" id="PF10441"/>
    </source>
</evidence>
<dbReference type="HOGENOM" id="CLU_001531_0_0_1"/>
<feature type="compositionally biased region" description="Basic and acidic residues" evidence="1">
    <location>
        <begin position="455"/>
        <end position="466"/>
    </location>
</feature>
<proteinExistence type="predicted"/>
<dbReference type="VEuPathDB" id="VectorBase:AAEL019817"/>
<gene>
    <name evidence="3" type="ORF">AaeL_AAEL007270</name>
</gene>
<feature type="domain" description="Nucleolar 27S pre-rRNA processing Urb2/Npa2 C-terminal" evidence="2">
    <location>
        <begin position="1204"/>
        <end position="1412"/>
    </location>
</feature>
<reference evidence="3" key="3">
    <citation type="submission" date="2012-09" db="EMBL/GenBank/DDBJ databases">
        <authorList>
            <consortium name="VectorBase"/>
        </authorList>
    </citation>
    <scope>NUCLEOTIDE SEQUENCE</scope>
    <source>
        <strain evidence="3">Liverpool</strain>
    </source>
</reference>
<reference evidence="3" key="1">
    <citation type="submission" date="2005-10" db="EMBL/GenBank/DDBJ databases">
        <authorList>
            <person name="Loftus B.J."/>
            <person name="Nene V.M."/>
            <person name="Hannick L.I."/>
            <person name="Bidwell S."/>
            <person name="Haas B."/>
            <person name="Amedeo P."/>
            <person name="Orvis J."/>
            <person name="Wortman J.R."/>
            <person name="White O.R."/>
            <person name="Salzberg S."/>
            <person name="Shumway M."/>
            <person name="Koo H."/>
            <person name="Zhao Y."/>
            <person name="Holmes M."/>
            <person name="Miller J."/>
            <person name="Schatz M."/>
            <person name="Pop M."/>
            <person name="Pai G."/>
            <person name="Utterback T."/>
            <person name="Rogers Y.-H."/>
            <person name="Kravitz S."/>
            <person name="Fraser C.M."/>
        </authorList>
    </citation>
    <scope>NUCLEOTIDE SEQUENCE</scope>
    <source>
        <strain evidence="3">Liverpool</strain>
    </source>
</reference>
<dbReference type="PhylomeDB" id="Q172W1"/>
<feature type="region of interest" description="Disordered" evidence="1">
    <location>
        <begin position="435"/>
        <end position="466"/>
    </location>
</feature>
<dbReference type="eggNOG" id="ENOG502S651">
    <property type="taxonomic scope" value="Eukaryota"/>
</dbReference>
<evidence type="ECO:0000313" key="4">
    <source>
        <dbReference type="Proteomes" id="UP000682892"/>
    </source>
</evidence>
<dbReference type="VEuPathDB" id="VectorBase:AAEL019816"/>
<name>Q172W1_AEDAE</name>
<accession>Q172W1</accession>
<dbReference type="PaxDb" id="7159-AAEL007270-PA"/>
<evidence type="ECO:0000313" key="3">
    <source>
        <dbReference type="EMBL" id="EAT41068.1"/>
    </source>
</evidence>
<protein>
    <submittedName>
        <fullName evidence="3">AAEL007270-PA</fullName>
    </submittedName>
</protein>